<dbReference type="EMBL" id="JAGKQH010000001">
    <property type="protein sequence ID" value="KAG6607682.1"/>
    <property type="molecule type" value="Genomic_DNA"/>
</dbReference>
<name>A0AAV6P735_9ROSI</name>
<gene>
    <name evidence="1" type="ORF">SDJN03_01024</name>
</gene>
<comment type="caution">
    <text evidence="1">The sequence shown here is derived from an EMBL/GenBank/DDBJ whole genome shotgun (WGS) entry which is preliminary data.</text>
</comment>
<dbReference type="Proteomes" id="UP000685013">
    <property type="component" value="Chromosome 1"/>
</dbReference>
<evidence type="ECO:0000313" key="1">
    <source>
        <dbReference type="EMBL" id="KAG6607682.1"/>
    </source>
</evidence>
<feature type="non-terminal residue" evidence="1">
    <location>
        <position position="1"/>
    </location>
</feature>
<protein>
    <submittedName>
        <fullName evidence="1">Uncharacterized protein</fullName>
    </submittedName>
</protein>
<reference evidence="1 2" key="1">
    <citation type="journal article" date="2021" name="Hortic Res">
        <title>The domestication of Cucurbita argyrosperma as revealed by the genome of its wild relative.</title>
        <authorList>
            <person name="Barrera-Redondo J."/>
            <person name="Sanchez-de la Vega G."/>
            <person name="Aguirre-Liguori J.A."/>
            <person name="Castellanos-Morales G."/>
            <person name="Gutierrez-Guerrero Y.T."/>
            <person name="Aguirre-Dugua X."/>
            <person name="Aguirre-Planter E."/>
            <person name="Tenaillon M.I."/>
            <person name="Lira-Saade R."/>
            <person name="Eguiarte L.E."/>
        </authorList>
    </citation>
    <scope>NUCLEOTIDE SEQUENCE [LARGE SCALE GENOMIC DNA]</scope>
    <source>
        <strain evidence="1">JBR-2021</strain>
    </source>
</reference>
<sequence length="126" mass="13891">MCKRYGVVENYYRELIAIFIPAWQWPGVVHMKKFCPLESMISSLPELNTLAPLGAMQLLYPPSSTATTPSFRAQVPSVRVANNKSCSSIAMFEASQSAAATPLQQPPCSSKPLRCSPRVEPFVKSK</sequence>
<accession>A0AAV6P735</accession>
<proteinExistence type="predicted"/>
<dbReference type="AlphaFoldDB" id="A0AAV6P735"/>
<evidence type="ECO:0000313" key="2">
    <source>
        <dbReference type="Proteomes" id="UP000685013"/>
    </source>
</evidence>
<organism evidence="1 2">
    <name type="scientific">Cucurbita argyrosperma subsp. sororia</name>
    <dbReference type="NCBI Taxonomy" id="37648"/>
    <lineage>
        <taxon>Eukaryota</taxon>
        <taxon>Viridiplantae</taxon>
        <taxon>Streptophyta</taxon>
        <taxon>Embryophyta</taxon>
        <taxon>Tracheophyta</taxon>
        <taxon>Spermatophyta</taxon>
        <taxon>Magnoliopsida</taxon>
        <taxon>eudicotyledons</taxon>
        <taxon>Gunneridae</taxon>
        <taxon>Pentapetalae</taxon>
        <taxon>rosids</taxon>
        <taxon>fabids</taxon>
        <taxon>Cucurbitales</taxon>
        <taxon>Cucurbitaceae</taxon>
        <taxon>Cucurbiteae</taxon>
        <taxon>Cucurbita</taxon>
    </lineage>
</organism>
<keyword evidence="2" id="KW-1185">Reference proteome</keyword>